<dbReference type="EMBL" id="UINC01164169">
    <property type="protein sequence ID" value="SVD64875.1"/>
    <property type="molecule type" value="Genomic_DNA"/>
</dbReference>
<feature type="non-terminal residue" evidence="1">
    <location>
        <position position="138"/>
    </location>
</feature>
<protein>
    <submittedName>
        <fullName evidence="1">Uncharacterized protein</fullName>
    </submittedName>
</protein>
<sequence length="138" mass="15937">VSPWRFPRRVRGQFFYRSKPNKENRQANITNHIEIGQRPAAAKVTKIDMRRDVLPTDPLKRLCVQLVPMLADERFAHALGIVECRGFGTVINGQDEPLEQHPGNRAHPASYLQTNLCRLTFNQFYLVGRNITGKPFRR</sequence>
<name>A0A382X2P9_9ZZZZ</name>
<dbReference type="AlphaFoldDB" id="A0A382X2P9"/>
<accession>A0A382X2P9</accession>
<feature type="non-terminal residue" evidence="1">
    <location>
        <position position="1"/>
    </location>
</feature>
<gene>
    <name evidence="1" type="ORF">METZ01_LOCUS417729</name>
</gene>
<reference evidence="1" key="1">
    <citation type="submission" date="2018-05" db="EMBL/GenBank/DDBJ databases">
        <authorList>
            <person name="Lanie J.A."/>
            <person name="Ng W.-L."/>
            <person name="Kazmierczak K.M."/>
            <person name="Andrzejewski T.M."/>
            <person name="Davidsen T.M."/>
            <person name="Wayne K.J."/>
            <person name="Tettelin H."/>
            <person name="Glass J.I."/>
            <person name="Rusch D."/>
            <person name="Podicherti R."/>
            <person name="Tsui H.-C.T."/>
            <person name="Winkler M.E."/>
        </authorList>
    </citation>
    <scope>NUCLEOTIDE SEQUENCE</scope>
</reference>
<organism evidence="1">
    <name type="scientific">marine metagenome</name>
    <dbReference type="NCBI Taxonomy" id="408172"/>
    <lineage>
        <taxon>unclassified sequences</taxon>
        <taxon>metagenomes</taxon>
        <taxon>ecological metagenomes</taxon>
    </lineage>
</organism>
<evidence type="ECO:0000313" key="1">
    <source>
        <dbReference type="EMBL" id="SVD64875.1"/>
    </source>
</evidence>
<proteinExistence type="predicted"/>